<feature type="domain" description="Calcineurin-like phosphoesterase" evidence="3">
    <location>
        <begin position="1"/>
        <end position="151"/>
    </location>
</feature>
<evidence type="ECO:0000256" key="1">
    <source>
        <dbReference type="ARBA" id="ARBA00008950"/>
    </source>
</evidence>
<gene>
    <name evidence="4" type="ORF">H9872_00465</name>
</gene>
<dbReference type="Pfam" id="PF12850">
    <property type="entry name" value="Metallophos_2"/>
    <property type="match status" value="1"/>
</dbReference>
<protein>
    <recommendedName>
        <fullName evidence="2">Phosphoesterase</fullName>
        <ecNumber evidence="2">3.1.4.-</ecNumber>
    </recommendedName>
</protein>
<dbReference type="InterPro" id="IPR000979">
    <property type="entry name" value="Phosphodiesterase_MJ0936/Vps29"/>
</dbReference>
<reference evidence="4" key="2">
    <citation type="submission" date="2021-04" db="EMBL/GenBank/DDBJ databases">
        <authorList>
            <person name="Gilroy R."/>
        </authorList>
    </citation>
    <scope>NUCLEOTIDE SEQUENCE</scope>
    <source>
        <strain evidence="4">B5-657</strain>
    </source>
</reference>
<evidence type="ECO:0000259" key="3">
    <source>
        <dbReference type="Pfam" id="PF12850"/>
    </source>
</evidence>
<dbReference type="InterPro" id="IPR029052">
    <property type="entry name" value="Metallo-depent_PP-like"/>
</dbReference>
<dbReference type="NCBIfam" id="TIGR00040">
    <property type="entry name" value="yfcE"/>
    <property type="match status" value="1"/>
</dbReference>
<reference evidence="4" key="1">
    <citation type="journal article" date="2021" name="PeerJ">
        <title>Extensive microbial diversity within the chicken gut microbiome revealed by metagenomics and culture.</title>
        <authorList>
            <person name="Gilroy R."/>
            <person name="Ravi A."/>
            <person name="Getino M."/>
            <person name="Pursley I."/>
            <person name="Horton D.L."/>
            <person name="Alikhan N.F."/>
            <person name="Baker D."/>
            <person name="Gharbi K."/>
            <person name="Hall N."/>
            <person name="Watson M."/>
            <person name="Adriaenssens E.M."/>
            <person name="Foster-Nyarko E."/>
            <person name="Jarju S."/>
            <person name="Secka A."/>
            <person name="Antonio M."/>
            <person name="Oren A."/>
            <person name="Chaudhuri R.R."/>
            <person name="La Ragione R."/>
            <person name="Hildebrand F."/>
            <person name="Pallen M.J."/>
        </authorList>
    </citation>
    <scope>NUCLEOTIDE SEQUENCE</scope>
    <source>
        <strain evidence="4">B5-657</strain>
    </source>
</reference>
<keyword evidence="2" id="KW-0479">Metal-binding</keyword>
<organism evidence="4 5">
    <name type="scientific">Candidatus Cellulosilyticum pullistercoris</name>
    <dbReference type="NCBI Taxonomy" id="2838521"/>
    <lineage>
        <taxon>Bacteria</taxon>
        <taxon>Bacillati</taxon>
        <taxon>Bacillota</taxon>
        <taxon>Clostridia</taxon>
        <taxon>Lachnospirales</taxon>
        <taxon>Cellulosilyticaceae</taxon>
        <taxon>Cellulosilyticum</taxon>
    </lineage>
</organism>
<dbReference type="CDD" id="cd00841">
    <property type="entry name" value="MPP_YfcE"/>
    <property type="match status" value="1"/>
</dbReference>
<dbReference type="SUPFAM" id="SSF56300">
    <property type="entry name" value="Metallo-dependent phosphatases"/>
    <property type="match status" value="1"/>
</dbReference>
<dbReference type="GO" id="GO:0046872">
    <property type="term" value="F:metal ion binding"/>
    <property type="evidence" value="ECO:0007669"/>
    <property type="project" value="UniProtKB-KW"/>
</dbReference>
<accession>A0A9E2KAQ6</accession>
<comment type="cofactor">
    <cofactor evidence="2">
        <name>a divalent metal cation</name>
        <dbReference type="ChEBI" id="CHEBI:60240"/>
    </cofactor>
</comment>
<proteinExistence type="inferred from homology"/>
<evidence type="ECO:0000313" key="5">
    <source>
        <dbReference type="Proteomes" id="UP000824229"/>
    </source>
</evidence>
<dbReference type="Gene3D" id="3.60.21.10">
    <property type="match status" value="1"/>
</dbReference>
<dbReference type="Proteomes" id="UP000824229">
    <property type="component" value="Unassembled WGS sequence"/>
</dbReference>
<evidence type="ECO:0000313" key="4">
    <source>
        <dbReference type="EMBL" id="MBU3803217.1"/>
    </source>
</evidence>
<name>A0A9E2KAQ6_9FIRM</name>
<dbReference type="AlphaFoldDB" id="A0A9E2KAQ6"/>
<dbReference type="InterPro" id="IPR041802">
    <property type="entry name" value="MPP_YfcE"/>
</dbReference>
<dbReference type="GO" id="GO:0016787">
    <property type="term" value="F:hydrolase activity"/>
    <property type="evidence" value="ECO:0007669"/>
    <property type="project" value="UniProtKB-UniRule"/>
</dbReference>
<comment type="caution">
    <text evidence="4">The sequence shown here is derived from an EMBL/GenBank/DDBJ whole genome shotgun (WGS) entry which is preliminary data.</text>
</comment>
<dbReference type="EC" id="3.1.4.-" evidence="2"/>
<comment type="similarity">
    <text evidence="1 2">Belongs to the metallophosphoesterase superfamily. YfcE family.</text>
</comment>
<dbReference type="PANTHER" id="PTHR11124">
    <property type="entry name" value="VACUOLAR SORTING PROTEIN VPS29"/>
    <property type="match status" value="1"/>
</dbReference>
<dbReference type="EMBL" id="JAHLFQ010000010">
    <property type="protein sequence ID" value="MBU3803217.1"/>
    <property type="molecule type" value="Genomic_DNA"/>
</dbReference>
<dbReference type="InterPro" id="IPR024654">
    <property type="entry name" value="Calcineurin-like_PHP_lpxH"/>
</dbReference>
<sequence>MKVLVISDTHGNIENAKSVLNQVIPEGVKTVLHCGDYISDARLIEKFYPQVEVYGVYGNCDVGFGGAYSEVITLEGVSIYMSHGHKYGVKWGDYDEVAIDAIAHEATVAICGHSHEAYLKKNQGILIMNPGSLTLPRDSRYPSYGILELEDGQVKEASLLQILKGGDIRRHPALDFFKE</sequence>
<evidence type="ECO:0000256" key="2">
    <source>
        <dbReference type="RuleBase" id="RU362039"/>
    </source>
</evidence>